<gene>
    <name evidence="1" type="ORF">SAMN05878438_3248</name>
</gene>
<accession>A0A1N6DYG2</accession>
<evidence type="ECO:0000313" key="1">
    <source>
        <dbReference type="EMBL" id="SIN75737.1"/>
    </source>
</evidence>
<sequence length="29" mass="3014">MDSVAAITLTAVAGAILDDPEPRSRGHSY</sequence>
<protein>
    <submittedName>
        <fullName evidence="1">Uncharacterized protein</fullName>
    </submittedName>
</protein>
<dbReference type="AlphaFoldDB" id="A0A1N6DYG2"/>
<evidence type="ECO:0000313" key="2">
    <source>
        <dbReference type="Proteomes" id="UP000185024"/>
    </source>
</evidence>
<proteinExistence type="predicted"/>
<reference evidence="1 2" key="1">
    <citation type="submission" date="2016-11" db="EMBL/GenBank/DDBJ databases">
        <authorList>
            <person name="Jaros S."/>
            <person name="Januszkiewicz K."/>
            <person name="Wedrychowicz H."/>
        </authorList>
    </citation>
    <scope>NUCLEOTIDE SEQUENCE [LARGE SCALE GENOMIC DNA]</scope>
    <source>
        <strain evidence="1 2">ACAM 239</strain>
    </source>
</reference>
<dbReference type="Proteomes" id="UP000185024">
    <property type="component" value="Unassembled WGS sequence"/>
</dbReference>
<name>A0A1N6DYG2_9GAMM</name>
<organism evidence="1 2">
    <name type="scientific">Vreelandella aquamarina</name>
    <dbReference type="NCBI Taxonomy" id="77097"/>
    <lineage>
        <taxon>Bacteria</taxon>
        <taxon>Pseudomonadati</taxon>
        <taxon>Pseudomonadota</taxon>
        <taxon>Gammaproteobacteria</taxon>
        <taxon>Oceanospirillales</taxon>
        <taxon>Halomonadaceae</taxon>
        <taxon>Vreelandella</taxon>
    </lineage>
</organism>
<dbReference type="EMBL" id="FSQX01000001">
    <property type="protein sequence ID" value="SIN75737.1"/>
    <property type="molecule type" value="Genomic_DNA"/>
</dbReference>